<evidence type="ECO:0000313" key="2">
    <source>
        <dbReference type="EMBL" id="KXB57345.1"/>
    </source>
</evidence>
<keyword evidence="1" id="KW-0472">Membrane</keyword>
<accession>A0A133ZPH1</accession>
<sequence length="81" mass="9340">MPISANIPKIIALITLPTNVDKKTAIIHLSYSQAMPYNYRQTVFIISQLALKLNLHELYFLGYTVLQIIIFIFRIEVQNGF</sequence>
<feature type="transmembrane region" description="Helical" evidence="1">
    <location>
        <begin position="58"/>
        <end position="77"/>
    </location>
</feature>
<dbReference type="PATRIC" id="fig|467210.3.peg.1417"/>
<evidence type="ECO:0000256" key="1">
    <source>
        <dbReference type="SAM" id="Phobius"/>
    </source>
</evidence>
<keyword evidence="1" id="KW-0812">Transmembrane</keyword>
<keyword evidence="3" id="KW-1185">Reference proteome</keyword>
<comment type="caution">
    <text evidence="2">The sequence shown here is derived from an EMBL/GenBank/DDBJ whole genome shotgun (WGS) entry which is preliminary data.</text>
</comment>
<reference evidence="3" key="1">
    <citation type="submission" date="2016-01" db="EMBL/GenBank/DDBJ databases">
        <authorList>
            <person name="Mitreva M."/>
            <person name="Pepin K.H."/>
            <person name="Mihindukulasuriya K.A."/>
            <person name="Fulton R."/>
            <person name="Fronick C."/>
            <person name="O'Laughlin M."/>
            <person name="Miner T."/>
            <person name="Herter B."/>
            <person name="Rosa B.A."/>
            <person name="Cordes M."/>
            <person name="Tomlinson C."/>
            <person name="Wollam A."/>
            <person name="Palsikar V.B."/>
            <person name="Mardis E.R."/>
            <person name="Wilson R.K."/>
        </authorList>
    </citation>
    <scope>NUCLEOTIDE SEQUENCE [LARGE SCALE GENOMIC DNA]</scope>
    <source>
        <strain evidence="3">DNF00896</strain>
    </source>
</reference>
<dbReference type="EMBL" id="LSDA01000091">
    <property type="protein sequence ID" value="KXB57345.1"/>
    <property type="molecule type" value="Genomic_DNA"/>
</dbReference>
<proteinExistence type="predicted"/>
<gene>
    <name evidence="2" type="ORF">HMPREF1866_01427</name>
</gene>
<protein>
    <submittedName>
        <fullName evidence="2">Uncharacterized protein</fullName>
    </submittedName>
</protein>
<organism evidence="2 3">
    <name type="scientific">Lachnoanaerobaculum saburreum</name>
    <dbReference type="NCBI Taxonomy" id="467210"/>
    <lineage>
        <taxon>Bacteria</taxon>
        <taxon>Bacillati</taxon>
        <taxon>Bacillota</taxon>
        <taxon>Clostridia</taxon>
        <taxon>Lachnospirales</taxon>
        <taxon>Lachnospiraceae</taxon>
        <taxon>Lachnoanaerobaculum</taxon>
    </lineage>
</organism>
<dbReference type="STRING" id="467210.HMPREF1866_01427"/>
<name>A0A133ZPH1_9FIRM</name>
<dbReference type="AlphaFoldDB" id="A0A133ZPH1"/>
<evidence type="ECO:0000313" key="3">
    <source>
        <dbReference type="Proteomes" id="UP000070394"/>
    </source>
</evidence>
<dbReference type="Proteomes" id="UP000070394">
    <property type="component" value="Unassembled WGS sequence"/>
</dbReference>
<keyword evidence="1" id="KW-1133">Transmembrane helix</keyword>